<keyword evidence="3" id="KW-0489">Methyltransferase</keyword>
<keyword evidence="4" id="KW-1185">Reference proteome</keyword>
<accession>A0ABW0R009</accession>
<evidence type="ECO:0000313" key="3">
    <source>
        <dbReference type="EMBL" id="MFC5530435.1"/>
    </source>
</evidence>
<evidence type="ECO:0000259" key="2">
    <source>
        <dbReference type="Pfam" id="PF08241"/>
    </source>
</evidence>
<evidence type="ECO:0000313" key="4">
    <source>
        <dbReference type="Proteomes" id="UP001596108"/>
    </source>
</evidence>
<evidence type="ECO:0000256" key="1">
    <source>
        <dbReference type="ARBA" id="ARBA00022679"/>
    </source>
</evidence>
<dbReference type="Proteomes" id="UP001596108">
    <property type="component" value="Unassembled WGS sequence"/>
</dbReference>
<dbReference type="SUPFAM" id="SSF53335">
    <property type="entry name" value="S-adenosyl-L-methionine-dependent methyltransferases"/>
    <property type="match status" value="1"/>
</dbReference>
<dbReference type="Gene3D" id="3.40.50.150">
    <property type="entry name" value="Vaccinia Virus protein VP39"/>
    <property type="match status" value="1"/>
</dbReference>
<protein>
    <submittedName>
        <fullName evidence="3">Class I SAM-dependent methyltransferase</fullName>
        <ecNumber evidence="3">2.1.1.-</ecNumber>
    </submittedName>
</protein>
<dbReference type="InterPro" id="IPR029063">
    <property type="entry name" value="SAM-dependent_MTases_sf"/>
</dbReference>
<dbReference type="GO" id="GO:0008168">
    <property type="term" value="F:methyltransferase activity"/>
    <property type="evidence" value="ECO:0007669"/>
    <property type="project" value="UniProtKB-KW"/>
</dbReference>
<keyword evidence="1 3" id="KW-0808">Transferase</keyword>
<comment type="caution">
    <text evidence="3">The sequence shown here is derived from an EMBL/GenBank/DDBJ whole genome shotgun (WGS) entry which is preliminary data.</text>
</comment>
<dbReference type="EC" id="2.1.1.-" evidence="3"/>
<organism evidence="3 4">
    <name type="scientific">Cohnella yongneupensis</name>
    <dbReference type="NCBI Taxonomy" id="425006"/>
    <lineage>
        <taxon>Bacteria</taxon>
        <taxon>Bacillati</taxon>
        <taxon>Bacillota</taxon>
        <taxon>Bacilli</taxon>
        <taxon>Bacillales</taxon>
        <taxon>Paenibacillaceae</taxon>
        <taxon>Cohnella</taxon>
    </lineage>
</organism>
<dbReference type="PANTHER" id="PTHR44068:SF11">
    <property type="entry name" value="GERANYL DIPHOSPHATE 2-C-METHYLTRANSFERASE"/>
    <property type="match status" value="1"/>
</dbReference>
<dbReference type="CDD" id="cd02440">
    <property type="entry name" value="AdoMet_MTases"/>
    <property type="match status" value="1"/>
</dbReference>
<feature type="domain" description="Methyltransferase type 11" evidence="2">
    <location>
        <begin position="47"/>
        <end position="140"/>
    </location>
</feature>
<proteinExistence type="predicted"/>
<dbReference type="InterPro" id="IPR050447">
    <property type="entry name" value="Erg6_SMT_methyltransf"/>
</dbReference>
<dbReference type="EMBL" id="JBHSNC010000042">
    <property type="protein sequence ID" value="MFC5530435.1"/>
    <property type="molecule type" value="Genomic_DNA"/>
</dbReference>
<dbReference type="PANTHER" id="PTHR44068">
    <property type="entry name" value="ZGC:194242"/>
    <property type="match status" value="1"/>
</dbReference>
<gene>
    <name evidence="3" type="ORF">ACFPQ4_13435</name>
</gene>
<reference evidence="4" key="1">
    <citation type="journal article" date="2019" name="Int. J. Syst. Evol. Microbiol.">
        <title>The Global Catalogue of Microorganisms (GCM) 10K type strain sequencing project: providing services to taxonomists for standard genome sequencing and annotation.</title>
        <authorList>
            <consortium name="The Broad Institute Genomics Platform"/>
            <consortium name="The Broad Institute Genome Sequencing Center for Infectious Disease"/>
            <person name="Wu L."/>
            <person name="Ma J."/>
        </authorList>
    </citation>
    <scope>NUCLEOTIDE SEQUENCE [LARGE SCALE GENOMIC DNA]</scope>
    <source>
        <strain evidence="4">CGMCC 1.18578</strain>
    </source>
</reference>
<dbReference type="Pfam" id="PF08241">
    <property type="entry name" value="Methyltransf_11"/>
    <property type="match status" value="1"/>
</dbReference>
<dbReference type="InterPro" id="IPR013216">
    <property type="entry name" value="Methyltransf_11"/>
</dbReference>
<name>A0ABW0R009_9BACL</name>
<sequence length="267" mass="29670">MVDFQAIKQRQQQTWASGDYAIVATQLNIVSELLCEAVALRAGQKVLDVATGSGNTALAAARRNCDVTGIDYVPELLSRARERAETERVRVTLMEEDAENLPFQSNSFDVVLSTFGAMFAPNQEQTAKELARVCKPGGIIGMANWPKDSFIGQMLTVVSQLVPPPQGLKPVVLWGSEEHVRELFSDVISSLQLTRRTVMFRFQSAEHFLDTFFNYYGPTLKAYQSLDSNGKETMARGLTELINKYNQSGDESVMLPCDYAEIVATKR</sequence>
<dbReference type="GO" id="GO:0032259">
    <property type="term" value="P:methylation"/>
    <property type="evidence" value="ECO:0007669"/>
    <property type="project" value="UniProtKB-KW"/>
</dbReference>
<dbReference type="RefSeq" id="WP_378112377.1">
    <property type="nucleotide sequence ID" value="NZ_JBHSNC010000042.1"/>
</dbReference>